<comment type="caution">
    <text evidence="3">The sequence shown here is derived from an EMBL/GenBank/DDBJ whole genome shotgun (WGS) entry which is preliminary data.</text>
</comment>
<dbReference type="InterPro" id="IPR013783">
    <property type="entry name" value="Ig-like_fold"/>
</dbReference>
<feature type="domain" description="Ig-like SoxY" evidence="2">
    <location>
        <begin position="39"/>
        <end position="146"/>
    </location>
</feature>
<feature type="domain" description="Sulphur oxidation protein SoxZ" evidence="1">
    <location>
        <begin position="176"/>
        <end position="253"/>
    </location>
</feature>
<gene>
    <name evidence="3" type="ORF">CLH61_15150</name>
</gene>
<dbReference type="Pfam" id="PF08770">
    <property type="entry name" value="SoxZ"/>
    <property type="match status" value="1"/>
</dbReference>
<dbReference type="Proteomes" id="UP000231409">
    <property type="component" value="Unassembled WGS sequence"/>
</dbReference>
<dbReference type="Pfam" id="PF13501">
    <property type="entry name" value="SoxY"/>
    <property type="match status" value="1"/>
</dbReference>
<dbReference type="EMBL" id="NTFH01000011">
    <property type="protein sequence ID" value="PHQ14246.1"/>
    <property type="molecule type" value="Genomic_DNA"/>
</dbReference>
<dbReference type="InterPro" id="IPR032711">
    <property type="entry name" value="SoxY"/>
</dbReference>
<dbReference type="Gene3D" id="2.60.40.2470">
    <property type="entry name" value="SoxY domain"/>
    <property type="match status" value="1"/>
</dbReference>
<dbReference type="NCBIfam" id="TIGR04557">
    <property type="entry name" value="fuse_rel_SoxYZ"/>
    <property type="match status" value="1"/>
</dbReference>
<dbReference type="SUPFAM" id="SSF81296">
    <property type="entry name" value="E set domains"/>
    <property type="match status" value="1"/>
</dbReference>
<dbReference type="InterPro" id="IPR014880">
    <property type="entry name" value="SoxZ_dom"/>
</dbReference>
<evidence type="ECO:0000313" key="3">
    <source>
        <dbReference type="EMBL" id="PHQ14246.1"/>
    </source>
</evidence>
<reference evidence="3 4" key="1">
    <citation type="submission" date="2017-09" db="EMBL/GenBank/DDBJ databases">
        <title>The draft genome sequences of Marinobacter sp. PWS21.</title>
        <authorList>
            <person name="Cao J."/>
        </authorList>
    </citation>
    <scope>NUCLEOTIDE SEQUENCE [LARGE SCALE GENOMIC DNA]</scope>
    <source>
        <strain evidence="3 4">PWS21</strain>
    </source>
</reference>
<proteinExistence type="predicted"/>
<sequence length="259" mass="28488">MNILINILVFVLGCLLSVGVRAAWPDDPFGSPMWAYNIERYLGSDARVVHDDRVNLRVPEFAEDSAQVPLTVDLSAFPEAPGQIVAWVDLNPVPHLFSASPGPQPLTLLALNFRVQQATTVRVAVQDREGVWHIGSRYVDAAGGGCTAPSQTMSNPDWERHFGTIRGGAFSRAEGMRYKVNVMHPMDSGMVGNIPAFFIGEVELRQGNGQPLLLSMALSESAAENPMFVFEFGQRPPRATLWLRDNNGNQFERRLGGDL</sequence>
<keyword evidence="4" id="KW-1185">Reference proteome</keyword>
<evidence type="ECO:0000259" key="1">
    <source>
        <dbReference type="Pfam" id="PF08770"/>
    </source>
</evidence>
<evidence type="ECO:0000313" key="4">
    <source>
        <dbReference type="Proteomes" id="UP000231409"/>
    </source>
</evidence>
<dbReference type="AlphaFoldDB" id="A0A2G1UIC1"/>
<dbReference type="RefSeq" id="WP_099615600.1">
    <property type="nucleotide sequence ID" value="NZ_KZ319374.1"/>
</dbReference>
<name>A0A2G1UIC1_9GAMM</name>
<accession>A0A2G1UIC1</accession>
<protein>
    <submittedName>
        <fullName evidence="3">Quinoprotein dehydrogenase-associated SoxYZ-like carrier</fullName>
    </submittedName>
</protein>
<organism evidence="3 4">
    <name type="scientific">Marinobacter profundi</name>
    <dbReference type="NCBI Taxonomy" id="2666256"/>
    <lineage>
        <taxon>Bacteria</taxon>
        <taxon>Pseudomonadati</taxon>
        <taxon>Pseudomonadota</taxon>
        <taxon>Gammaproteobacteria</taxon>
        <taxon>Pseudomonadales</taxon>
        <taxon>Marinobacteraceae</taxon>
        <taxon>Marinobacter</taxon>
    </lineage>
</organism>
<dbReference type="Gene3D" id="2.60.40.10">
    <property type="entry name" value="Immunoglobulins"/>
    <property type="match status" value="1"/>
</dbReference>
<dbReference type="InterPro" id="IPR030831">
    <property type="entry name" value="Fuse-rel_SoxYZ"/>
</dbReference>
<dbReference type="InterPro" id="IPR014756">
    <property type="entry name" value="Ig_E-set"/>
</dbReference>
<dbReference type="InterPro" id="IPR038162">
    <property type="entry name" value="SoxY_sf"/>
</dbReference>
<evidence type="ECO:0000259" key="2">
    <source>
        <dbReference type="Pfam" id="PF13501"/>
    </source>
</evidence>